<gene>
    <name evidence="2" type="ORF">C0J50_9377</name>
</gene>
<sequence>VQDAGGKYLWWYLQGMEFHLDVAASMKGKTNTKHLNLGMYMFDKPNKEASYLVIHFLFKKLNPSRVQEVFRHCWPVLDHKADAEFRKVTFGWLQEIANEKGSSFPKVIASHLHSSCGPRFINIMLHLAKYVMLKMLKTFSTDGTWVPEAAAVSASSQEMEMKRFQMVKRRFQRVCLEQDALIQGYQKRARNLEKSLKDHKAEDAKYDDLLKKYDANNKTNTEQDLLEKIQKVRSLWAEIDKALSSLEGDRNVLASVLEGKVDQYVLDGKDINVKIPAVLLERMERLSHQTSTGSLYEGGQPVILQLLELLNVGLKLLSDERAKLSGLSSQLSHQTLQEQALLMNRSKEILKNMRRKLTKEDIPQIKSNIKKLELDWEKKWAECLSRTPLISFLNDDPVLDFISPMPPLSFEAASEVSFKSSIFSQYPAKLSADDRGKLREIATDRYGADNIYLSVFFFFGICSEIRKYGVKLFKESGLVKFEDFNGRFHLQVSRRRPLLSQTKPSAVKPTAQILELEYENLASQASVTVSPVDERRKSMDLEQLLNTLADPFTTKKQLPRTPESLLMDVRKSWRKAVEEGKAEKNEKCQDSLSCVRTPISENKERSPGSATFFLGESAILNTDLLCSPLPSQQGSSMHTTVAWDTSHLDTLSESSSNIIHFSIAHETFPGEENEVSFTGSDEVQAIHEVEELLLPTVMAGSPEAETKRQMIRNQLDESPFTGRFMETRSDFMPSAIQTSHGLGICSGEKVFSLDLDQLENFSSPVREELVLPNLVTFSPMDEL</sequence>
<proteinExistence type="predicted"/>
<dbReference type="AlphaFoldDB" id="A0AAD5FBJ6"/>
<dbReference type="InterPro" id="IPR028163">
    <property type="entry name" value="HAUS_6_N"/>
</dbReference>
<name>A0AAD5FBJ6_SILAS</name>
<feature type="non-terminal residue" evidence="2">
    <location>
        <position position="1"/>
    </location>
</feature>
<reference evidence="2" key="1">
    <citation type="submission" date="2018-07" db="EMBL/GenBank/DDBJ databases">
        <title>Comparative genomics of catfishes provides insights into carnivory and benthic adaptation.</title>
        <authorList>
            <person name="Zhang Y."/>
            <person name="Wang D."/>
            <person name="Peng Z."/>
            <person name="Zheng S."/>
            <person name="Shao F."/>
            <person name="Tao W."/>
        </authorList>
    </citation>
    <scope>NUCLEOTIDE SEQUENCE</scope>
    <source>
        <strain evidence="2">Chongqing</strain>
    </source>
</reference>
<dbReference type="Proteomes" id="UP001205998">
    <property type="component" value="Unassembled WGS sequence"/>
</dbReference>
<organism evidence="2 3">
    <name type="scientific">Silurus asotus</name>
    <name type="common">Amur catfish</name>
    <name type="synonym">Parasilurus asotus</name>
    <dbReference type="NCBI Taxonomy" id="30991"/>
    <lineage>
        <taxon>Eukaryota</taxon>
        <taxon>Metazoa</taxon>
        <taxon>Chordata</taxon>
        <taxon>Craniata</taxon>
        <taxon>Vertebrata</taxon>
        <taxon>Euteleostomi</taxon>
        <taxon>Actinopterygii</taxon>
        <taxon>Neopterygii</taxon>
        <taxon>Teleostei</taxon>
        <taxon>Ostariophysi</taxon>
        <taxon>Siluriformes</taxon>
        <taxon>Siluridae</taxon>
        <taxon>Silurus</taxon>
    </lineage>
</organism>
<dbReference type="GO" id="GO:1990498">
    <property type="term" value="C:mitotic spindle microtubule"/>
    <property type="evidence" value="ECO:0007669"/>
    <property type="project" value="TreeGrafter"/>
</dbReference>
<evidence type="ECO:0000313" key="2">
    <source>
        <dbReference type="EMBL" id="KAI5609539.1"/>
    </source>
</evidence>
<dbReference type="PANTHER" id="PTHR16151:SF2">
    <property type="entry name" value="HAUS AUGMIN-LIKE COMPLEX SUBUNIT 6"/>
    <property type="match status" value="1"/>
</dbReference>
<dbReference type="GO" id="GO:0008017">
    <property type="term" value="F:microtubule binding"/>
    <property type="evidence" value="ECO:0007669"/>
    <property type="project" value="TreeGrafter"/>
</dbReference>
<feature type="non-terminal residue" evidence="2">
    <location>
        <position position="783"/>
    </location>
</feature>
<keyword evidence="3" id="KW-1185">Reference proteome</keyword>
<dbReference type="InterPro" id="IPR026797">
    <property type="entry name" value="HAUS_6"/>
</dbReference>
<evidence type="ECO:0000313" key="3">
    <source>
        <dbReference type="Proteomes" id="UP001205998"/>
    </source>
</evidence>
<dbReference type="GO" id="GO:0070652">
    <property type="term" value="C:HAUS complex"/>
    <property type="evidence" value="ECO:0007669"/>
    <property type="project" value="InterPro"/>
</dbReference>
<dbReference type="EMBL" id="MU576718">
    <property type="protein sequence ID" value="KAI5609539.1"/>
    <property type="molecule type" value="Genomic_DNA"/>
</dbReference>
<accession>A0AAD5FBJ6</accession>
<evidence type="ECO:0000259" key="1">
    <source>
        <dbReference type="Pfam" id="PF14661"/>
    </source>
</evidence>
<protein>
    <submittedName>
        <fullName evidence="2">HAUS augmin-like complex subunit 6</fullName>
    </submittedName>
</protein>
<dbReference type="Pfam" id="PF14661">
    <property type="entry name" value="HAUS6_N"/>
    <property type="match status" value="1"/>
</dbReference>
<dbReference type="PANTHER" id="PTHR16151">
    <property type="entry name" value="HAUS AUGMIN-LIKE COMPLEX SUBUNIT 6"/>
    <property type="match status" value="1"/>
</dbReference>
<comment type="caution">
    <text evidence="2">The sequence shown here is derived from an EMBL/GenBank/DDBJ whole genome shotgun (WGS) entry which is preliminary data.</text>
</comment>
<feature type="domain" description="HAUS augmin-like complex subunit 6 N-terminal" evidence="1">
    <location>
        <begin position="9"/>
        <end position="237"/>
    </location>
</feature>
<dbReference type="GO" id="GO:0051225">
    <property type="term" value="P:spindle assembly"/>
    <property type="evidence" value="ECO:0007669"/>
    <property type="project" value="InterPro"/>
</dbReference>